<name>A0ABN2SZL9_9ACTN</name>
<proteinExistence type="predicted"/>
<gene>
    <name evidence="1" type="ORF">GCM10009799_22280</name>
</gene>
<dbReference type="Proteomes" id="UP001501585">
    <property type="component" value="Unassembled WGS sequence"/>
</dbReference>
<evidence type="ECO:0000313" key="1">
    <source>
        <dbReference type="EMBL" id="GAA1995439.1"/>
    </source>
</evidence>
<sequence>MTPTATLASMTSMAPAAYSGRFPMVTAMSSEPEPLITGMIIIVMELVAGGLSGNCGGAAMTRGSEPGSGTECRAGRWTSVVAKAISPVHLGKEEWEVATVMIPQPGGIA</sequence>
<accession>A0ABN2SZL9</accession>
<evidence type="ECO:0000313" key="2">
    <source>
        <dbReference type="Proteomes" id="UP001501585"/>
    </source>
</evidence>
<organism evidence="1 2">
    <name type="scientific">Nocardiopsis rhodophaea</name>
    <dbReference type="NCBI Taxonomy" id="280238"/>
    <lineage>
        <taxon>Bacteria</taxon>
        <taxon>Bacillati</taxon>
        <taxon>Actinomycetota</taxon>
        <taxon>Actinomycetes</taxon>
        <taxon>Streptosporangiales</taxon>
        <taxon>Nocardiopsidaceae</taxon>
        <taxon>Nocardiopsis</taxon>
    </lineage>
</organism>
<keyword evidence="2" id="KW-1185">Reference proteome</keyword>
<reference evidence="1 2" key="1">
    <citation type="journal article" date="2019" name="Int. J. Syst. Evol. Microbiol.">
        <title>The Global Catalogue of Microorganisms (GCM) 10K type strain sequencing project: providing services to taxonomists for standard genome sequencing and annotation.</title>
        <authorList>
            <consortium name="The Broad Institute Genomics Platform"/>
            <consortium name="The Broad Institute Genome Sequencing Center for Infectious Disease"/>
            <person name="Wu L."/>
            <person name="Ma J."/>
        </authorList>
    </citation>
    <scope>NUCLEOTIDE SEQUENCE [LARGE SCALE GENOMIC DNA]</scope>
    <source>
        <strain evidence="1 2">JCM 15313</strain>
    </source>
</reference>
<comment type="caution">
    <text evidence="1">The sequence shown here is derived from an EMBL/GenBank/DDBJ whole genome shotgun (WGS) entry which is preliminary data.</text>
</comment>
<dbReference type="EMBL" id="BAAAPC010000008">
    <property type="protein sequence ID" value="GAA1995439.1"/>
    <property type="molecule type" value="Genomic_DNA"/>
</dbReference>
<protein>
    <submittedName>
        <fullName evidence="1">Uncharacterized protein</fullName>
    </submittedName>
</protein>